<feature type="transmembrane region" description="Helical" evidence="9">
    <location>
        <begin position="235"/>
        <end position="256"/>
    </location>
</feature>
<dbReference type="Gene3D" id="1.10.287.1260">
    <property type="match status" value="1"/>
</dbReference>
<keyword evidence="6 9" id="KW-0472">Membrane</keyword>
<evidence type="ECO:0000256" key="6">
    <source>
        <dbReference type="ARBA" id="ARBA00023136"/>
    </source>
</evidence>
<dbReference type="AlphaFoldDB" id="A0AAW1QPZ9"/>
<dbReference type="InterPro" id="IPR023408">
    <property type="entry name" value="MscS_beta-dom_sf"/>
</dbReference>
<name>A0AAW1QPZ9_9CHLO</name>
<keyword evidence="5 9" id="KW-1133">Transmembrane helix</keyword>
<feature type="domain" description="Mechanosensitive ion channel MscS" evidence="10">
    <location>
        <begin position="279"/>
        <end position="348"/>
    </location>
</feature>
<dbReference type="Pfam" id="PF00924">
    <property type="entry name" value="MS_channel_2nd"/>
    <property type="match status" value="1"/>
</dbReference>
<dbReference type="GO" id="GO:0005886">
    <property type="term" value="C:plasma membrane"/>
    <property type="evidence" value="ECO:0007669"/>
    <property type="project" value="UniProtKB-SubCell"/>
</dbReference>
<feature type="coiled-coil region" evidence="7">
    <location>
        <begin position="201"/>
        <end position="228"/>
    </location>
</feature>
<dbReference type="InterPro" id="IPR011066">
    <property type="entry name" value="MscS_channel_C_sf"/>
</dbReference>
<keyword evidence="4 9" id="KW-0812">Transmembrane</keyword>
<evidence type="ECO:0000256" key="4">
    <source>
        <dbReference type="ARBA" id="ARBA00022692"/>
    </source>
</evidence>
<sequence length="469" mass="50779">MLHFDSVEQEKKNGHRVSPGRGRVQRGQVKVQSILVPDISPDPALGVAACEAMRTKGLAMPLWEVGARTVFELALAFSLVALLKMILKRIADYFEARMEDKCEAGTLTSEKHIVQTLVESGVSALQQPAGFLLPTVALVHSLRVATLALQIFLERVYTPGELGYQFASGVMHGLERMDVLCRDVSTVGIIAFTCWYLLSWKDTLVDLVQKLEDNLQAQDNDTAQLNRIVLPFSSLFGWAIVLIGALTSLHVFGVNIQPMLAVGGVGGLALGFGAQAISANAISGVNLFLSRPFVVGDRVELKTTSGGSVLLGYVERIDPMRTVFRTDKNVPVAIPNRAITDMIISNESRLGSSTVVTNFKDPRQYSTTVGLRYEDIKKVPAIIADLKAWLADNPGVNKKLGYGAALSSLGDYAVNIGISAHCYPSAFGNFNQQVLNKVIELVEKHGADFAYPTTTMHIPQLANNPAAAS</sequence>
<feature type="domain" description="Mechanosensitive ion channel transmembrane helices 2/3" evidence="11">
    <location>
        <begin position="240"/>
        <end position="275"/>
    </location>
</feature>
<dbReference type="InterPro" id="IPR011014">
    <property type="entry name" value="MscS_channel_TM-2"/>
</dbReference>
<dbReference type="SUPFAM" id="SSF82689">
    <property type="entry name" value="Mechanosensitive channel protein MscS (YggB), C-terminal domain"/>
    <property type="match status" value="1"/>
</dbReference>
<feature type="transmembrane region" description="Helical" evidence="9">
    <location>
        <begin position="65"/>
        <end position="87"/>
    </location>
</feature>
<evidence type="ECO:0000313" key="13">
    <source>
        <dbReference type="Proteomes" id="UP001489004"/>
    </source>
</evidence>
<evidence type="ECO:0000256" key="3">
    <source>
        <dbReference type="ARBA" id="ARBA00022475"/>
    </source>
</evidence>
<dbReference type="InterPro" id="IPR049142">
    <property type="entry name" value="MS_channel_1st"/>
</dbReference>
<evidence type="ECO:0000256" key="7">
    <source>
        <dbReference type="SAM" id="Coils"/>
    </source>
</evidence>
<comment type="subcellular location">
    <subcellularLocation>
        <location evidence="1">Cell membrane</location>
        <topology evidence="1">Multi-pass membrane protein</topology>
    </subcellularLocation>
</comment>
<dbReference type="Gene3D" id="2.30.30.60">
    <property type="match status" value="1"/>
</dbReference>
<evidence type="ECO:0000259" key="10">
    <source>
        <dbReference type="Pfam" id="PF00924"/>
    </source>
</evidence>
<organism evidence="12 13">
    <name type="scientific">[Myrmecia] bisecta</name>
    <dbReference type="NCBI Taxonomy" id="41462"/>
    <lineage>
        <taxon>Eukaryota</taxon>
        <taxon>Viridiplantae</taxon>
        <taxon>Chlorophyta</taxon>
        <taxon>core chlorophytes</taxon>
        <taxon>Trebouxiophyceae</taxon>
        <taxon>Trebouxiales</taxon>
        <taxon>Trebouxiaceae</taxon>
        <taxon>Myrmecia</taxon>
    </lineage>
</organism>
<evidence type="ECO:0000256" key="8">
    <source>
        <dbReference type="SAM" id="MobiDB-lite"/>
    </source>
</evidence>
<dbReference type="InterPro" id="IPR006685">
    <property type="entry name" value="MscS_channel_2nd"/>
</dbReference>
<evidence type="ECO:0000313" key="12">
    <source>
        <dbReference type="EMBL" id="KAK9823616.1"/>
    </source>
</evidence>
<accession>A0AAW1QPZ9</accession>
<evidence type="ECO:0008006" key="14">
    <source>
        <dbReference type="Google" id="ProtNLM"/>
    </source>
</evidence>
<evidence type="ECO:0000256" key="5">
    <source>
        <dbReference type="ARBA" id="ARBA00022989"/>
    </source>
</evidence>
<dbReference type="EMBL" id="JALJOR010000002">
    <property type="protein sequence ID" value="KAK9823616.1"/>
    <property type="molecule type" value="Genomic_DNA"/>
</dbReference>
<evidence type="ECO:0000256" key="1">
    <source>
        <dbReference type="ARBA" id="ARBA00004651"/>
    </source>
</evidence>
<dbReference type="SUPFAM" id="SSF82861">
    <property type="entry name" value="Mechanosensitive channel protein MscS (YggB), transmembrane region"/>
    <property type="match status" value="1"/>
</dbReference>
<dbReference type="Proteomes" id="UP001489004">
    <property type="component" value="Unassembled WGS sequence"/>
</dbReference>
<feature type="compositionally biased region" description="Basic and acidic residues" evidence="8">
    <location>
        <begin position="1"/>
        <end position="12"/>
    </location>
</feature>
<dbReference type="PANTHER" id="PTHR30566:SF5">
    <property type="entry name" value="MECHANOSENSITIVE ION CHANNEL PROTEIN 1, MITOCHONDRIAL-RELATED"/>
    <property type="match status" value="1"/>
</dbReference>
<dbReference type="PANTHER" id="PTHR30566">
    <property type="entry name" value="YNAI-RELATED MECHANOSENSITIVE ION CHANNEL"/>
    <property type="match status" value="1"/>
</dbReference>
<comment type="similarity">
    <text evidence="2">Belongs to the MscS (TC 1.A.23) family.</text>
</comment>
<gene>
    <name evidence="12" type="ORF">WJX72_004258</name>
</gene>
<evidence type="ECO:0000259" key="11">
    <source>
        <dbReference type="Pfam" id="PF21088"/>
    </source>
</evidence>
<dbReference type="Pfam" id="PF21088">
    <property type="entry name" value="MS_channel_1st"/>
    <property type="match status" value="1"/>
</dbReference>
<dbReference type="SUPFAM" id="SSF50182">
    <property type="entry name" value="Sm-like ribonucleoproteins"/>
    <property type="match status" value="1"/>
</dbReference>
<reference evidence="12 13" key="1">
    <citation type="journal article" date="2024" name="Nat. Commun.">
        <title>Phylogenomics reveals the evolutionary origins of lichenization in chlorophyte algae.</title>
        <authorList>
            <person name="Puginier C."/>
            <person name="Libourel C."/>
            <person name="Otte J."/>
            <person name="Skaloud P."/>
            <person name="Haon M."/>
            <person name="Grisel S."/>
            <person name="Petersen M."/>
            <person name="Berrin J.G."/>
            <person name="Delaux P.M."/>
            <person name="Dal Grande F."/>
            <person name="Keller J."/>
        </authorList>
    </citation>
    <scope>NUCLEOTIDE SEQUENCE [LARGE SCALE GENOMIC DNA]</scope>
    <source>
        <strain evidence="12 13">SAG 2043</strain>
    </source>
</reference>
<dbReference type="InterPro" id="IPR010920">
    <property type="entry name" value="LSM_dom_sf"/>
</dbReference>
<feature type="transmembrane region" description="Helical" evidence="9">
    <location>
        <begin position="268"/>
        <end position="289"/>
    </location>
</feature>
<comment type="caution">
    <text evidence="12">The sequence shown here is derived from an EMBL/GenBank/DDBJ whole genome shotgun (WGS) entry which is preliminary data.</text>
</comment>
<proteinExistence type="inferred from homology"/>
<dbReference type="GO" id="GO:0055085">
    <property type="term" value="P:transmembrane transport"/>
    <property type="evidence" value="ECO:0007669"/>
    <property type="project" value="InterPro"/>
</dbReference>
<evidence type="ECO:0000256" key="9">
    <source>
        <dbReference type="SAM" id="Phobius"/>
    </source>
</evidence>
<keyword evidence="7" id="KW-0175">Coiled coil</keyword>
<keyword evidence="13" id="KW-1185">Reference proteome</keyword>
<protein>
    <recommendedName>
        <fullName evidence="14">Mechanosensitive ion channel protein</fullName>
    </recommendedName>
</protein>
<evidence type="ECO:0000256" key="2">
    <source>
        <dbReference type="ARBA" id="ARBA00008017"/>
    </source>
</evidence>
<dbReference type="Gene3D" id="3.30.70.100">
    <property type="match status" value="1"/>
</dbReference>
<keyword evidence="3" id="KW-1003">Cell membrane</keyword>
<feature type="region of interest" description="Disordered" evidence="8">
    <location>
        <begin position="1"/>
        <end position="26"/>
    </location>
</feature>